<dbReference type="Pfam" id="PF13505">
    <property type="entry name" value="OMP_b-brl"/>
    <property type="match status" value="1"/>
</dbReference>
<dbReference type="Proteomes" id="UP000230390">
    <property type="component" value="Unassembled WGS sequence"/>
</dbReference>
<organism evidence="5 6">
    <name type="scientific">Massilia eurypsychrophila</name>
    <dbReference type="NCBI Taxonomy" id="1485217"/>
    <lineage>
        <taxon>Bacteria</taxon>
        <taxon>Pseudomonadati</taxon>
        <taxon>Pseudomonadota</taxon>
        <taxon>Betaproteobacteria</taxon>
        <taxon>Burkholderiales</taxon>
        <taxon>Oxalobacteraceae</taxon>
        <taxon>Telluria group</taxon>
        <taxon>Massilia</taxon>
    </lineage>
</organism>
<keyword evidence="6" id="KW-1185">Reference proteome</keyword>
<dbReference type="EMBL" id="PDOC01000014">
    <property type="protein sequence ID" value="PIL43422.1"/>
    <property type="molecule type" value="Genomic_DNA"/>
</dbReference>
<comment type="subcellular location">
    <subcellularLocation>
        <location evidence="1">Cell outer membrane</location>
    </subcellularLocation>
</comment>
<dbReference type="Gene3D" id="2.40.160.20">
    <property type="match status" value="1"/>
</dbReference>
<dbReference type="GO" id="GO:0009279">
    <property type="term" value="C:cell outer membrane"/>
    <property type="evidence" value="ECO:0007669"/>
    <property type="project" value="UniProtKB-SubCell"/>
</dbReference>
<feature type="domain" description="Outer membrane protein beta-barrel" evidence="4">
    <location>
        <begin position="7"/>
        <end position="168"/>
    </location>
</feature>
<accession>A0A2G8TBL9</accession>
<evidence type="ECO:0000313" key="5">
    <source>
        <dbReference type="EMBL" id="PIL43422.1"/>
    </source>
</evidence>
<evidence type="ECO:0000256" key="1">
    <source>
        <dbReference type="ARBA" id="ARBA00004442"/>
    </source>
</evidence>
<dbReference type="OrthoDB" id="5360144at2"/>
<feature type="chain" id="PRO_5013661406" description="Outer membrane protein beta-barrel domain-containing protein" evidence="3">
    <location>
        <begin position="21"/>
        <end position="168"/>
    </location>
</feature>
<evidence type="ECO:0000313" key="6">
    <source>
        <dbReference type="Proteomes" id="UP000230390"/>
    </source>
</evidence>
<evidence type="ECO:0000259" key="4">
    <source>
        <dbReference type="Pfam" id="PF13505"/>
    </source>
</evidence>
<comment type="caution">
    <text evidence="5">The sequence shown here is derived from an EMBL/GenBank/DDBJ whole genome shotgun (WGS) entry which is preliminary data.</text>
</comment>
<feature type="signal peptide" evidence="3">
    <location>
        <begin position="1"/>
        <end position="20"/>
    </location>
</feature>
<proteinExistence type="predicted"/>
<evidence type="ECO:0000256" key="3">
    <source>
        <dbReference type="SAM" id="SignalP"/>
    </source>
</evidence>
<reference evidence="5 6" key="1">
    <citation type="submission" date="2017-10" db="EMBL/GenBank/DDBJ databases">
        <title>Massilia psychrophilum sp. nov., a novel purple-pigmented bacterium isolated from Tianshan glacier, Xinjiang Municipality, China.</title>
        <authorList>
            <person name="Wang H."/>
        </authorList>
    </citation>
    <scope>NUCLEOTIDE SEQUENCE [LARGE SCALE GENOMIC DNA]</scope>
    <source>
        <strain evidence="5 6">JCM 30074</strain>
    </source>
</reference>
<dbReference type="InterPro" id="IPR027385">
    <property type="entry name" value="Beta-barrel_OMP"/>
</dbReference>
<dbReference type="AlphaFoldDB" id="A0A2G8TBL9"/>
<sequence>MFKKIAFAAALAILSTSSFAAENPSIYAGVDVGSTKVDGFSDRETSFGGFIGYQFHQNMAVELGYRSLADFDTVVAGSKVGVKLNQSAVSFIGTLPLSSGFNVFGRLGYNHIEAKGSVSGFSASESDNGALYGVGVGYAFNAKVSARVEIQKPSSDASNVSIGVSYKF</sequence>
<dbReference type="RefSeq" id="WP_099791223.1">
    <property type="nucleotide sequence ID" value="NZ_JBHLYV010000099.1"/>
</dbReference>
<keyword evidence="2 3" id="KW-0732">Signal</keyword>
<protein>
    <recommendedName>
        <fullName evidence="4">Outer membrane protein beta-barrel domain-containing protein</fullName>
    </recommendedName>
</protein>
<name>A0A2G8TBL9_9BURK</name>
<evidence type="ECO:0000256" key="2">
    <source>
        <dbReference type="ARBA" id="ARBA00022729"/>
    </source>
</evidence>
<gene>
    <name evidence="5" type="ORF">CR105_19405</name>
</gene>
<dbReference type="SUPFAM" id="SSF56925">
    <property type="entry name" value="OMPA-like"/>
    <property type="match status" value="1"/>
</dbReference>
<dbReference type="InterPro" id="IPR011250">
    <property type="entry name" value="OMP/PagP_B-barrel"/>
</dbReference>